<proteinExistence type="predicted"/>
<protein>
    <submittedName>
        <fullName evidence="1">Uncharacterized protein</fullName>
    </submittedName>
</protein>
<reference evidence="1 2" key="1">
    <citation type="submission" date="2017-09" db="EMBL/GenBank/DDBJ databases">
        <title>Depth-based differentiation of microbial function through sediment-hosted aquifers and enrichment of novel symbionts in the deep terrestrial subsurface.</title>
        <authorList>
            <person name="Probst A.J."/>
            <person name="Ladd B."/>
            <person name="Jarett J.K."/>
            <person name="Geller-Mcgrath D.E."/>
            <person name="Sieber C.M."/>
            <person name="Emerson J.B."/>
            <person name="Anantharaman K."/>
            <person name="Thomas B.C."/>
            <person name="Malmstrom R."/>
            <person name="Stieglmeier M."/>
            <person name="Klingl A."/>
            <person name="Woyke T."/>
            <person name="Ryan C.M."/>
            <person name="Banfield J.F."/>
        </authorList>
    </citation>
    <scope>NUCLEOTIDE SEQUENCE [LARGE SCALE GENOMIC DNA]</scope>
    <source>
        <strain evidence="1">CG22_combo_CG10-13_8_21_14_all_39_12</strain>
    </source>
</reference>
<name>A0A2H0BGF0_UNCKA</name>
<gene>
    <name evidence="1" type="ORF">COX05_01650</name>
</gene>
<comment type="caution">
    <text evidence="1">The sequence shown here is derived from an EMBL/GenBank/DDBJ whole genome shotgun (WGS) entry which is preliminary data.</text>
</comment>
<sequence>MGQDPANLEQLKQVVSQNDQLTFGNATEFLKNNGMPNPEDHQEFVEHCGRVFAHIERITHSGPNQETMRAVQMEELNTLHAIAVNRENLLANTATQNQYEWDPNPHDVGFDFMSNGKIVHRPMLEEHMDMVNRLEQAQRIATAFAKNVESRGVDPTFYSIETYLLQNPNATEGIDPDRLTGLLNIEITNLLNTREDLMAIPETHRNYRFYKDLIQASIPTIRHELVEQADPEYVEKRALAIIENQEINSLSEMDLEEEFDVLSTFLIRTGNDMRLDTLNAREPALNKLGNPNLQYNSQTRELEYQGKPLSSNKTKARINLAYIMQGKEPVFE</sequence>
<dbReference type="Proteomes" id="UP000228495">
    <property type="component" value="Unassembled WGS sequence"/>
</dbReference>
<evidence type="ECO:0000313" key="1">
    <source>
        <dbReference type="EMBL" id="PIP56704.1"/>
    </source>
</evidence>
<dbReference type="AlphaFoldDB" id="A0A2H0BGF0"/>
<accession>A0A2H0BGF0</accession>
<dbReference type="EMBL" id="PCSU01000023">
    <property type="protein sequence ID" value="PIP56704.1"/>
    <property type="molecule type" value="Genomic_DNA"/>
</dbReference>
<organism evidence="1 2">
    <name type="scientific">candidate division WWE3 bacterium CG22_combo_CG10-13_8_21_14_all_39_12</name>
    <dbReference type="NCBI Taxonomy" id="1975094"/>
    <lineage>
        <taxon>Bacteria</taxon>
        <taxon>Katanobacteria</taxon>
    </lineage>
</organism>
<evidence type="ECO:0000313" key="2">
    <source>
        <dbReference type="Proteomes" id="UP000228495"/>
    </source>
</evidence>